<feature type="transmembrane region" description="Helical" evidence="2">
    <location>
        <begin position="12"/>
        <end position="30"/>
    </location>
</feature>
<dbReference type="Proteomes" id="UP000252477">
    <property type="component" value="Chromosome"/>
</dbReference>
<proteinExistence type="predicted"/>
<dbReference type="InterPro" id="IPR036691">
    <property type="entry name" value="Endo/exonu/phosph_ase_sf"/>
</dbReference>
<organism evidence="3 4">
    <name type="scientific">[Mycoplasma] phocae</name>
    <dbReference type="NCBI Taxonomy" id="142651"/>
    <lineage>
        <taxon>Bacteria</taxon>
        <taxon>Bacillati</taxon>
        <taxon>Mycoplasmatota</taxon>
        <taxon>Mycoplasmoidales</taxon>
        <taxon>Metamycoplasmataceae</taxon>
        <taxon>Metamycoplasma</taxon>
    </lineage>
</organism>
<name>A0A2Z5IQD8_9BACT</name>
<evidence type="ECO:0000256" key="2">
    <source>
        <dbReference type="SAM" id="Phobius"/>
    </source>
</evidence>
<dbReference type="SUPFAM" id="SSF56219">
    <property type="entry name" value="DNase I-like"/>
    <property type="match status" value="1"/>
</dbReference>
<reference evidence="3 4" key="1">
    <citation type="submission" date="2018-05" db="EMBL/GenBank/DDBJ databases">
        <title>Annotation of the Mycoplasma phocidae genome.</title>
        <authorList>
            <person name="Brown D.R."/>
            <person name="Kutish G.F."/>
            <person name="Frasca S.Jr."/>
        </authorList>
    </citation>
    <scope>NUCLEOTIDE SEQUENCE [LARGE SCALE GENOMIC DNA]</scope>
    <source>
        <strain evidence="3 4">105</strain>
    </source>
</reference>
<dbReference type="NCBIfam" id="NF045851">
    <property type="entry name" value="mem_nucl_MnuA"/>
    <property type="match status" value="1"/>
</dbReference>
<keyword evidence="2" id="KW-0812">Transmembrane</keyword>
<keyword evidence="4" id="KW-1185">Reference proteome</keyword>
<evidence type="ECO:0000313" key="4">
    <source>
        <dbReference type="Proteomes" id="UP000252477"/>
    </source>
</evidence>
<keyword evidence="2" id="KW-0472">Membrane</keyword>
<dbReference type="AlphaFoldDB" id="A0A2Z5IQD8"/>
<sequence>MAIKPIRTTLKVILALGAIAGIAVGGYYGYRYYQKIKSEKKDVQNQKSDSSRAKENQGEKGSNNINREVIVPKNVEEMFYKPENLIRVGHWNILNYGSTESSDKNGPKVRAIAELIYKSKQDVVGLTEINYNRGEDVKNIVDVLNSINSNNSFKYLIQPTKDANPTSSNATKEQVAIIYNYKRIKEKNFTNGKNIQSYGTTQKFQGTSYKRPLFAAYFETIEGSKPFVSIFGHLDSPAVGKNSTEKADKTYKGQGAQEVAEASEIANAFKYYEELSNNASIIFGGDTNIKTENNRLFNSENFIKNNIENYYGEMSIFEDKKTTTKAKKYEFYETSLGTNEKNGYANAYDKLLFKENGGLNIINEYEKTTYKDKKYQNVPFKADIINGFKNGIWDRNVILNLRPKLQLNKQGKKISDFSFIRNKISDHTLVYLDFEIK</sequence>
<keyword evidence="2" id="KW-1133">Transmembrane helix</keyword>
<evidence type="ECO:0008006" key="5">
    <source>
        <dbReference type="Google" id="ProtNLM"/>
    </source>
</evidence>
<evidence type="ECO:0000313" key="3">
    <source>
        <dbReference type="EMBL" id="AXE60752.1"/>
    </source>
</evidence>
<evidence type="ECO:0000256" key="1">
    <source>
        <dbReference type="SAM" id="MobiDB-lite"/>
    </source>
</evidence>
<dbReference type="KEGG" id="mpho:DA803_01460"/>
<accession>A0A2Z5IQD8</accession>
<dbReference type="EMBL" id="CP029295">
    <property type="protein sequence ID" value="AXE60752.1"/>
    <property type="molecule type" value="Genomic_DNA"/>
</dbReference>
<feature type="region of interest" description="Disordered" evidence="1">
    <location>
        <begin position="41"/>
        <end position="66"/>
    </location>
</feature>
<gene>
    <name evidence="3" type="ORF">DA803_01460</name>
</gene>
<feature type="compositionally biased region" description="Basic and acidic residues" evidence="1">
    <location>
        <begin position="41"/>
        <end position="58"/>
    </location>
</feature>
<protein>
    <recommendedName>
        <fullName evidence="5">Nuclease</fullName>
    </recommendedName>
</protein>
<dbReference type="RefSeq" id="WP_114190864.1">
    <property type="nucleotide sequence ID" value="NZ_CP029295.1"/>
</dbReference>
<dbReference type="OrthoDB" id="403989at2"/>
<dbReference type="Gene3D" id="3.60.10.10">
    <property type="entry name" value="Endonuclease/exonuclease/phosphatase"/>
    <property type="match status" value="1"/>
</dbReference>